<dbReference type="AlphaFoldDB" id="A0A9X4NRI9"/>
<evidence type="ECO:0000313" key="3">
    <source>
        <dbReference type="Proteomes" id="UP001152876"/>
    </source>
</evidence>
<organism evidence="2 3">
    <name type="scientific">Hydrogenophaga taeniospiralis CCUG 15921</name>
    <dbReference type="NCBI Taxonomy" id="1281780"/>
    <lineage>
        <taxon>Bacteria</taxon>
        <taxon>Pseudomonadati</taxon>
        <taxon>Pseudomonadota</taxon>
        <taxon>Betaproteobacteria</taxon>
        <taxon>Burkholderiales</taxon>
        <taxon>Comamonadaceae</taxon>
        <taxon>Hydrogenophaga</taxon>
    </lineage>
</organism>
<protein>
    <recommendedName>
        <fullName evidence="1">Oxidoreductase-like domain-containing protein</fullName>
    </recommendedName>
</protein>
<comment type="caution">
    <text evidence="2">The sequence shown here is derived from an EMBL/GenBank/DDBJ whole genome shotgun (WGS) entry which is preliminary data.</text>
</comment>
<keyword evidence="3" id="KW-1185">Reference proteome</keyword>
<reference evidence="2" key="1">
    <citation type="submission" date="2013-01" db="EMBL/GenBank/DDBJ databases">
        <title>Genome draft of Hydrogenophaga taeniospiralis 2K1.</title>
        <authorList>
            <person name="Gomila M."/>
            <person name="Lalucat J."/>
        </authorList>
    </citation>
    <scope>NUCLEOTIDE SEQUENCE</scope>
    <source>
        <strain evidence="2">CCUG 15921</strain>
    </source>
</reference>
<name>A0A9X4NRI9_9BURK</name>
<dbReference type="EMBL" id="AOGK01000003">
    <property type="protein sequence ID" value="MDG5974739.1"/>
    <property type="molecule type" value="Genomic_DNA"/>
</dbReference>
<dbReference type="Proteomes" id="UP001152876">
    <property type="component" value="Unassembled WGS sequence"/>
</dbReference>
<feature type="domain" description="Oxidoreductase-like" evidence="1">
    <location>
        <begin position="31"/>
        <end position="64"/>
    </location>
</feature>
<dbReference type="InterPro" id="IPR019180">
    <property type="entry name" value="Oxidoreductase-like_N"/>
</dbReference>
<evidence type="ECO:0000259" key="1">
    <source>
        <dbReference type="Pfam" id="PF09791"/>
    </source>
</evidence>
<sequence length="74" mass="7786">MPLGDLPTAQALIAHLRGLALRRGIVLDTALRPPPPEPSTCCGRGCNGCVWEGFYTALGGWRDDALALLNSPTA</sequence>
<evidence type="ECO:0000313" key="2">
    <source>
        <dbReference type="EMBL" id="MDG5974739.1"/>
    </source>
</evidence>
<proteinExistence type="predicted"/>
<accession>A0A9X4NRI9</accession>
<gene>
    <name evidence="2" type="ORF">H010_05702</name>
</gene>
<dbReference type="Pfam" id="PF09791">
    <property type="entry name" value="Oxidored-like"/>
    <property type="match status" value="1"/>
</dbReference>
<dbReference type="RefSeq" id="WP_279338460.1">
    <property type="nucleotide sequence ID" value="NZ_AOGK01000003.1"/>
</dbReference>